<dbReference type="EMBL" id="JAESVG020000003">
    <property type="protein sequence ID" value="KAG8628891.1"/>
    <property type="molecule type" value="Genomic_DNA"/>
</dbReference>
<feature type="compositionally biased region" description="Polar residues" evidence="1">
    <location>
        <begin position="351"/>
        <end position="367"/>
    </location>
</feature>
<feature type="region of interest" description="Disordered" evidence="1">
    <location>
        <begin position="1"/>
        <end position="61"/>
    </location>
</feature>
<protein>
    <submittedName>
        <fullName evidence="2">Uncharacterized protein</fullName>
    </submittedName>
</protein>
<evidence type="ECO:0000256" key="1">
    <source>
        <dbReference type="SAM" id="MobiDB-lite"/>
    </source>
</evidence>
<proteinExistence type="predicted"/>
<feature type="region of interest" description="Disordered" evidence="1">
    <location>
        <begin position="77"/>
        <end position="127"/>
    </location>
</feature>
<dbReference type="AlphaFoldDB" id="A0A8K0PGE8"/>
<feature type="region of interest" description="Disordered" evidence="1">
    <location>
        <begin position="214"/>
        <end position="480"/>
    </location>
</feature>
<feature type="compositionally biased region" description="Basic residues" evidence="1">
    <location>
        <begin position="226"/>
        <end position="247"/>
    </location>
</feature>
<sequence length="480" mass="50609">MAPFRPSGRSNRSGRITTENDPFEGLPVRQWRQTDGIFGLPPPEAAPQDNNCVYPELPMPKDSNLLSEFTQRILREARKPRFAKRKSEPTEQEKVDDEEEPKERPVQVGWAAKKWSQTPRHAEAPDREYLAKRRKGLTSAYVEAPVVVPQVATRTAKVRKRDAAGNATVYEVIVAEGQTVEGEVKDEDVSMVDAPTLAPGTVVEGIGVANAEGQVVANDLLQPTPNKRRKPPPPKRKGGPGRGKKKVMFQPAPANGEAAAPANGVAPPTAANGTDTPTSAPAGSEHGSTHAEGDDEDGDDGEEGEDGDDDGEYREDGEVSGDETPVVQGSGQDTVEPPVPEVVAEHATSHPVETSPSAMANTSTQALTEPVDPPHQETIAEAPVVSAPEPAVEAVQDTPAVPEPVPPPAQPLEPNPSADTTMPDAVLEPPPPRTASSSPDLPLAGQPAEQSLPPVAADVRPQPGEEVAPSAETSAPSNDG</sequence>
<dbReference type="OrthoDB" id="275715at2759"/>
<feature type="compositionally biased region" description="Basic and acidic residues" evidence="1">
    <location>
        <begin position="77"/>
        <end position="93"/>
    </location>
</feature>
<evidence type="ECO:0000313" key="3">
    <source>
        <dbReference type="Proteomes" id="UP000809789"/>
    </source>
</evidence>
<feature type="compositionally biased region" description="Polar residues" evidence="1">
    <location>
        <begin position="471"/>
        <end position="480"/>
    </location>
</feature>
<comment type="caution">
    <text evidence="2">The sequence shown here is derived from an EMBL/GenBank/DDBJ whole genome shotgun (WGS) entry which is preliminary data.</text>
</comment>
<accession>A0A8K0PGE8</accession>
<feature type="compositionally biased region" description="Polar residues" evidence="1">
    <location>
        <begin position="8"/>
        <end position="20"/>
    </location>
</feature>
<dbReference type="Proteomes" id="UP000809789">
    <property type="component" value="Unassembled WGS sequence"/>
</dbReference>
<name>A0A8K0PGE8_9PEZI</name>
<evidence type="ECO:0000313" key="2">
    <source>
        <dbReference type="EMBL" id="KAG8628891.1"/>
    </source>
</evidence>
<organism evidence="2 3">
    <name type="scientific">Elsinoe batatas</name>
    <dbReference type="NCBI Taxonomy" id="2601811"/>
    <lineage>
        <taxon>Eukaryota</taxon>
        <taxon>Fungi</taxon>
        <taxon>Dikarya</taxon>
        <taxon>Ascomycota</taxon>
        <taxon>Pezizomycotina</taxon>
        <taxon>Dothideomycetes</taxon>
        <taxon>Dothideomycetidae</taxon>
        <taxon>Myriangiales</taxon>
        <taxon>Elsinoaceae</taxon>
        <taxon>Elsinoe</taxon>
    </lineage>
</organism>
<feature type="compositionally biased region" description="Low complexity" evidence="1">
    <location>
        <begin position="251"/>
        <end position="273"/>
    </location>
</feature>
<gene>
    <name evidence="2" type="ORF">KVT40_002756</name>
</gene>
<feature type="compositionally biased region" description="Low complexity" evidence="1">
    <location>
        <begin position="380"/>
        <end position="395"/>
    </location>
</feature>
<feature type="compositionally biased region" description="Pro residues" evidence="1">
    <location>
        <begin position="401"/>
        <end position="414"/>
    </location>
</feature>
<reference evidence="2" key="1">
    <citation type="submission" date="2021-07" db="EMBL/GenBank/DDBJ databases">
        <title>Elsinoe batatas strain:CRI-CJ2 Genome sequencing and assembly.</title>
        <authorList>
            <person name="Huang L."/>
        </authorList>
    </citation>
    <scope>NUCLEOTIDE SEQUENCE</scope>
    <source>
        <strain evidence="2">CRI-CJ2</strain>
    </source>
</reference>
<keyword evidence="3" id="KW-1185">Reference proteome</keyword>
<feature type="compositionally biased region" description="Acidic residues" evidence="1">
    <location>
        <begin position="293"/>
        <end position="321"/>
    </location>
</feature>